<feature type="region of interest" description="Disordered" evidence="1">
    <location>
        <begin position="27"/>
        <end position="58"/>
    </location>
</feature>
<dbReference type="EMBL" id="UZAG01018212">
    <property type="protein sequence ID" value="VDO38608.1"/>
    <property type="molecule type" value="Genomic_DNA"/>
</dbReference>
<dbReference type="AlphaFoldDB" id="A0A0R3QZV8"/>
<proteinExistence type="predicted"/>
<keyword evidence="3" id="KW-1185">Reference proteome</keyword>
<gene>
    <name evidence="2" type="ORF">BTMF_LOCUS11294</name>
</gene>
<accession>A0A0R3QZV8</accession>
<evidence type="ECO:0000313" key="4">
    <source>
        <dbReference type="WBParaSite" id="BTMF_0001328201-mRNA-1"/>
    </source>
</evidence>
<dbReference type="WBParaSite" id="BTMF_0001328201-mRNA-1">
    <property type="protein sequence ID" value="BTMF_0001328201-mRNA-1"/>
    <property type="gene ID" value="BTMF_0001328201"/>
</dbReference>
<protein>
    <submittedName>
        <fullName evidence="2 4">Uncharacterized protein</fullName>
    </submittedName>
</protein>
<organism evidence="4">
    <name type="scientific">Brugia timori</name>
    <dbReference type="NCBI Taxonomy" id="42155"/>
    <lineage>
        <taxon>Eukaryota</taxon>
        <taxon>Metazoa</taxon>
        <taxon>Ecdysozoa</taxon>
        <taxon>Nematoda</taxon>
        <taxon>Chromadorea</taxon>
        <taxon>Rhabditida</taxon>
        <taxon>Spirurina</taxon>
        <taxon>Spiruromorpha</taxon>
        <taxon>Filarioidea</taxon>
        <taxon>Onchocercidae</taxon>
        <taxon>Brugia</taxon>
    </lineage>
</organism>
<evidence type="ECO:0000313" key="3">
    <source>
        <dbReference type="Proteomes" id="UP000280834"/>
    </source>
</evidence>
<dbReference type="Proteomes" id="UP000280834">
    <property type="component" value="Unassembled WGS sequence"/>
</dbReference>
<evidence type="ECO:0000256" key="1">
    <source>
        <dbReference type="SAM" id="MobiDB-lite"/>
    </source>
</evidence>
<evidence type="ECO:0000313" key="2">
    <source>
        <dbReference type="EMBL" id="VDO38608.1"/>
    </source>
</evidence>
<reference evidence="2 3" key="2">
    <citation type="submission" date="2018-11" db="EMBL/GenBank/DDBJ databases">
        <authorList>
            <consortium name="Pathogen Informatics"/>
        </authorList>
    </citation>
    <scope>NUCLEOTIDE SEQUENCE [LARGE SCALE GENOMIC DNA]</scope>
</reference>
<sequence>MDLHGQVTEYLICELLKLERLGEWANDHRGGSGRGGKSMRSDVNHGRLGRRNGRSCHDGMAKHVDAVMKRAKDRRIALTNTSELRTVLTNTGRVAQRLTQPISPHKRLKERAGIWMFAKQSEVITEPNMITSSMQRRVPFYQCS</sequence>
<reference evidence="4" key="1">
    <citation type="submission" date="2017-02" db="UniProtKB">
        <authorList>
            <consortium name="WormBaseParasite"/>
        </authorList>
    </citation>
    <scope>IDENTIFICATION</scope>
</reference>
<name>A0A0R3QZV8_9BILA</name>